<evidence type="ECO:0000313" key="2">
    <source>
        <dbReference type="EMBL" id="KIM80676.1"/>
    </source>
</evidence>
<dbReference type="Proteomes" id="UP000054166">
    <property type="component" value="Unassembled WGS sequence"/>
</dbReference>
<accession>A0A0C3FN38</accession>
<proteinExistence type="predicted"/>
<feature type="compositionally biased region" description="Basic and acidic residues" evidence="1">
    <location>
        <begin position="340"/>
        <end position="349"/>
    </location>
</feature>
<organism evidence="2 3">
    <name type="scientific">Piloderma croceum (strain F 1598)</name>
    <dbReference type="NCBI Taxonomy" id="765440"/>
    <lineage>
        <taxon>Eukaryota</taxon>
        <taxon>Fungi</taxon>
        <taxon>Dikarya</taxon>
        <taxon>Basidiomycota</taxon>
        <taxon>Agaricomycotina</taxon>
        <taxon>Agaricomycetes</taxon>
        <taxon>Agaricomycetidae</taxon>
        <taxon>Atheliales</taxon>
        <taxon>Atheliaceae</taxon>
        <taxon>Piloderma</taxon>
    </lineage>
</organism>
<feature type="compositionally biased region" description="Basic and acidic residues" evidence="1">
    <location>
        <begin position="458"/>
        <end position="474"/>
    </location>
</feature>
<dbReference type="OrthoDB" id="3237250at2759"/>
<feature type="compositionally biased region" description="Polar residues" evidence="1">
    <location>
        <begin position="350"/>
        <end position="359"/>
    </location>
</feature>
<name>A0A0C3FN38_PILCF</name>
<reference evidence="3" key="2">
    <citation type="submission" date="2015-01" db="EMBL/GenBank/DDBJ databases">
        <title>Evolutionary Origins and Diversification of the Mycorrhizal Mutualists.</title>
        <authorList>
            <consortium name="DOE Joint Genome Institute"/>
            <consortium name="Mycorrhizal Genomics Consortium"/>
            <person name="Kohler A."/>
            <person name="Kuo A."/>
            <person name="Nagy L.G."/>
            <person name="Floudas D."/>
            <person name="Copeland A."/>
            <person name="Barry K.W."/>
            <person name="Cichocki N."/>
            <person name="Veneault-Fourrey C."/>
            <person name="LaButti K."/>
            <person name="Lindquist E.A."/>
            <person name="Lipzen A."/>
            <person name="Lundell T."/>
            <person name="Morin E."/>
            <person name="Murat C."/>
            <person name="Riley R."/>
            <person name="Ohm R."/>
            <person name="Sun H."/>
            <person name="Tunlid A."/>
            <person name="Henrissat B."/>
            <person name="Grigoriev I.V."/>
            <person name="Hibbett D.S."/>
            <person name="Martin F."/>
        </authorList>
    </citation>
    <scope>NUCLEOTIDE SEQUENCE [LARGE SCALE GENOMIC DNA]</scope>
    <source>
        <strain evidence="3">F 1598</strain>
    </source>
</reference>
<dbReference type="AlphaFoldDB" id="A0A0C3FN38"/>
<feature type="region of interest" description="Disordered" evidence="1">
    <location>
        <begin position="617"/>
        <end position="636"/>
    </location>
</feature>
<feature type="compositionally biased region" description="Basic and acidic residues" evidence="1">
    <location>
        <begin position="303"/>
        <end position="313"/>
    </location>
</feature>
<protein>
    <submittedName>
        <fullName evidence="2">Uncharacterized protein</fullName>
    </submittedName>
</protein>
<feature type="region of interest" description="Disordered" evidence="1">
    <location>
        <begin position="414"/>
        <end position="577"/>
    </location>
</feature>
<keyword evidence="3" id="KW-1185">Reference proteome</keyword>
<evidence type="ECO:0000313" key="3">
    <source>
        <dbReference type="Proteomes" id="UP000054166"/>
    </source>
</evidence>
<sequence>MDTGPFSWRRPHIFFVDNHIYSSPNSSTIPLIPSAQAIQGDPEEARKTRWADPRYPGLPFVPVSPCFNSDPFNCLGPLKNEFPIQGSGSSWQLLPATVTLFQCLEDGLRCIEHALRSRLELERLSLPPLTQPFPFPRTFGYDRVHQTYYSAQSAVRKSRDAFLALMGMCSFLITFFQDNVPQCGVDILRWESILRQAKLNVNYIKVVKASELTNFRSDYPRVGVFIQHFDPHFQHFVSLYIKYNVPVWIHWGDVDGGAPRHIGVLTQFLPFDSEVFAIRRAHTNESAVEGTDSVSVCSDPLPEPDKSSRQKRGEHWHEFFSRMDAENIIALKKEDSKAREKRIAREKAQKSQPLPGQKSSVKIYEWEEDEKTGFLLRKPISRNRARDVWSGYSMSQRRFNSFRNEWDLCPELPSDGSSDCDSDDSIYPKGTNFQRSLPHPTSTIPIPSLTSSPGETGGDERAALEQVTEIEHATSDIPMSEPGETGGDELSAPEQATEIEKGISDIPMSEPGGDERAAPEQVVAIEQATSDIPMSEPGETDGDELSAPEQATEIEKGISDIPMSEPGKTGAERAAPEQVVEIEQVTSDIPMSEPGGTGGDELSVPKRVIEIEKGISDIPMSEPGKTGGDERPPGVIEIKQGTSDIATEPGTRSISPPQLSPSSFTGRLVEDVYEHYGFIGSRDNGNAYKPTLEWSAVRRILKVAKSAEDQTWKTVQRILGDPESSVDARVRIPLTYFVAGLLDPDTNPLAELTPLWDLAIDSVSPLRENINPNFRLAVQSAPGCIYFIEPKDTSNNDVRWQLVLENPATVLACFRQRKAFSIRDLALFLLQQGMPFSTRLRRCVICSPRPSYPQVRALGWRRQGDKPTVNKYRIYEDNLKAFLAHTPRSRAAYLKGGLIARLAMESNGADDKRVLEGPSEEVLVWGKHLELVNEADWWDDELSETDMDIICGVYKDSRYDGQSSDVSWWPKHSAFLKSGLWPGYWSQSCESWFKHRLDQIATGGAVLRTGKQWAKTLTLYQTVSKLRETNKVSAGLYIKRYHDLFR</sequence>
<dbReference type="HOGENOM" id="CLU_008417_0_0_1"/>
<feature type="compositionally biased region" description="Low complexity" evidence="1">
    <location>
        <begin position="436"/>
        <end position="453"/>
    </location>
</feature>
<evidence type="ECO:0000256" key="1">
    <source>
        <dbReference type="SAM" id="MobiDB-lite"/>
    </source>
</evidence>
<gene>
    <name evidence="2" type="ORF">PILCRDRAFT_9483</name>
</gene>
<feature type="region of interest" description="Disordered" evidence="1">
    <location>
        <begin position="340"/>
        <end position="359"/>
    </location>
</feature>
<reference evidence="2 3" key="1">
    <citation type="submission" date="2014-04" db="EMBL/GenBank/DDBJ databases">
        <authorList>
            <consortium name="DOE Joint Genome Institute"/>
            <person name="Kuo A."/>
            <person name="Tarkka M."/>
            <person name="Buscot F."/>
            <person name="Kohler A."/>
            <person name="Nagy L.G."/>
            <person name="Floudas D."/>
            <person name="Copeland A."/>
            <person name="Barry K.W."/>
            <person name="Cichocki N."/>
            <person name="Veneault-Fourrey C."/>
            <person name="LaButti K."/>
            <person name="Lindquist E.A."/>
            <person name="Lipzen A."/>
            <person name="Lundell T."/>
            <person name="Morin E."/>
            <person name="Murat C."/>
            <person name="Sun H."/>
            <person name="Tunlid A."/>
            <person name="Henrissat B."/>
            <person name="Grigoriev I.V."/>
            <person name="Hibbett D.S."/>
            <person name="Martin F."/>
            <person name="Nordberg H.P."/>
            <person name="Cantor M.N."/>
            <person name="Hua S.X."/>
        </authorList>
    </citation>
    <scope>NUCLEOTIDE SEQUENCE [LARGE SCALE GENOMIC DNA]</scope>
    <source>
        <strain evidence="2 3">F 1598</strain>
    </source>
</reference>
<dbReference type="InParanoid" id="A0A0C3FN38"/>
<dbReference type="EMBL" id="KN833003">
    <property type="protein sequence ID" value="KIM80676.1"/>
    <property type="molecule type" value="Genomic_DNA"/>
</dbReference>
<feature type="region of interest" description="Disordered" evidence="1">
    <location>
        <begin position="289"/>
        <end position="313"/>
    </location>
</feature>
<feature type="region of interest" description="Disordered" evidence="1">
    <location>
        <begin position="642"/>
        <end position="663"/>
    </location>
</feature>